<dbReference type="Proteomes" id="UP000011014">
    <property type="component" value="Unassembled WGS sequence"/>
</dbReference>
<sequence>MSASDALAHPWITGKNEIKEENEPKTEVFETIDRIIAKMSNLKAQKSSENAKEKLLVGVRQKLRKVQAKRRWKKAIKTVRATVRMRFMLRGSQAVLEVPKELENEILRKIINNWIGADFDVESRNAEKFILKC</sequence>
<dbReference type="EMBL" id="FN656410">
    <property type="protein sequence ID" value="CBY41376.1"/>
    <property type="molecule type" value="Genomic_DNA"/>
</dbReference>
<evidence type="ECO:0000313" key="1">
    <source>
        <dbReference type="EMBL" id="CBY41376.1"/>
    </source>
</evidence>
<gene>
    <name evidence="1" type="ORF">GSOID_T00023443001</name>
</gene>
<name>E4Z0Z8_OIKDI</name>
<dbReference type="AlphaFoldDB" id="E4Z0Z8"/>
<organism evidence="1">
    <name type="scientific">Oikopleura dioica</name>
    <name type="common">Tunicate</name>
    <dbReference type="NCBI Taxonomy" id="34765"/>
    <lineage>
        <taxon>Eukaryota</taxon>
        <taxon>Metazoa</taxon>
        <taxon>Chordata</taxon>
        <taxon>Tunicata</taxon>
        <taxon>Appendicularia</taxon>
        <taxon>Copelata</taxon>
        <taxon>Oikopleuridae</taxon>
        <taxon>Oikopleura</taxon>
    </lineage>
</organism>
<accession>E4Z0Z8</accession>
<reference evidence="1" key="1">
    <citation type="journal article" date="2010" name="Science">
        <title>Plasticity of animal genome architecture unmasked by rapid evolution of a pelagic tunicate.</title>
        <authorList>
            <person name="Denoeud F."/>
            <person name="Henriet S."/>
            <person name="Mungpakdee S."/>
            <person name="Aury J.M."/>
            <person name="Da Silva C."/>
            <person name="Brinkmann H."/>
            <person name="Mikhaleva J."/>
            <person name="Olsen L.C."/>
            <person name="Jubin C."/>
            <person name="Canestro C."/>
            <person name="Bouquet J.M."/>
            <person name="Danks G."/>
            <person name="Poulain J."/>
            <person name="Campsteijn C."/>
            <person name="Adamski M."/>
            <person name="Cross I."/>
            <person name="Yadetie F."/>
            <person name="Muffato M."/>
            <person name="Louis A."/>
            <person name="Butcher S."/>
            <person name="Tsagkogeorga G."/>
            <person name="Konrad A."/>
            <person name="Singh S."/>
            <person name="Jensen M.F."/>
            <person name="Cong E.H."/>
            <person name="Eikeseth-Otteraa H."/>
            <person name="Noel B."/>
            <person name="Anthouard V."/>
            <person name="Porcel B.M."/>
            <person name="Kachouri-Lafond R."/>
            <person name="Nishino A."/>
            <person name="Ugolini M."/>
            <person name="Chourrout P."/>
            <person name="Nishida H."/>
            <person name="Aasland R."/>
            <person name="Huzurbazar S."/>
            <person name="Westhof E."/>
            <person name="Delsuc F."/>
            <person name="Lehrach H."/>
            <person name="Reinhardt R."/>
            <person name="Weissenbach J."/>
            <person name="Roy S.W."/>
            <person name="Artiguenave F."/>
            <person name="Postlethwait J.H."/>
            <person name="Manak J.R."/>
            <person name="Thompson E.M."/>
            <person name="Jaillon O."/>
            <person name="Du Pasquier L."/>
            <person name="Boudinot P."/>
            <person name="Liberles D.A."/>
            <person name="Volff J.N."/>
            <person name="Philippe H."/>
            <person name="Lenhard B."/>
            <person name="Roest Crollius H."/>
            <person name="Wincker P."/>
            <person name="Chourrout D."/>
        </authorList>
    </citation>
    <scope>NUCLEOTIDE SEQUENCE [LARGE SCALE GENOMIC DNA]</scope>
</reference>
<protein>
    <submittedName>
        <fullName evidence="1">Uncharacterized protein</fullName>
    </submittedName>
</protein>
<proteinExistence type="predicted"/>